<evidence type="ECO:0000256" key="5">
    <source>
        <dbReference type="ARBA" id="ARBA00023136"/>
    </source>
</evidence>
<evidence type="ECO:0000256" key="6">
    <source>
        <dbReference type="SAM" id="Phobius"/>
    </source>
</evidence>
<evidence type="ECO:0000256" key="4">
    <source>
        <dbReference type="ARBA" id="ARBA00022989"/>
    </source>
</evidence>
<keyword evidence="5 6" id="KW-0472">Membrane</keyword>
<feature type="transmembrane region" description="Helical" evidence="6">
    <location>
        <begin position="374"/>
        <end position="394"/>
    </location>
</feature>
<dbReference type="PANTHER" id="PTHR45649:SF5">
    <property type="entry name" value="GABA TRANSPORTER (EUROFUNG)-RELATED"/>
    <property type="match status" value="1"/>
</dbReference>
<feature type="transmembrane region" description="Helical" evidence="6">
    <location>
        <begin position="446"/>
        <end position="464"/>
    </location>
</feature>
<comment type="subcellular location">
    <subcellularLocation>
        <location evidence="1">Membrane</location>
        <topology evidence="1">Multi-pass membrane protein</topology>
    </subcellularLocation>
</comment>
<evidence type="ECO:0000256" key="2">
    <source>
        <dbReference type="ARBA" id="ARBA00022448"/>
    </source>
</evidence>
<dbReference type="PANTHER" id="PTHR45649">
    <property type="entry name" value="AMINO-ACID PERMEASE BAT1"/>
    <property type="match status" value="1"/>
</dbReference>
<dbReference type="Proteomes" id="UP001600888">
    <property type="component" value="Unassembled WGS sequence"/>
</dbReference>
<feature type="transmembrane region" description="Helical" evidence="6">
    <location>
        <begin position="333"/>
        <end position="353"/>
    </location>
</feature>
<gene>
    <name evidence="7" type="ORF">FJTKL_13901</name>
</gene>
<protein>
    <recommendedName>
        <fullName evidence="9">Amino acid permease</fullName>
    </recommendedName>
</protein>
<feature type="transmembrane region" description="Helical" evidence="6">
    <location>
        <begin position="76"/>
        <end position="96"/>
    </location>
</feature>
<keyword evidence="8" id="KW-1185">Reference proteome</keyword>
<evidence type="ECO:0008006" key="9">
    <source>
        <dbReference type="Google" id="ProtNLM"/>
    </source>
</evidence>
<keyword evidence="4 6" id="KW-1133">Transmembrane helix</keyword>
<feature type="transmembrane region" description="Helical" evidence="6">
    <location>
        <begin position="48"/>
        <end position="70"/>
    </location>
</feature>
<sequence length="517" mass="56792">MEFNDKHELSTIEVHDRNSLAATDSPKNGSSVLVAQTRTRRLFSLPQLFSFSLVYMATWYCVAMNMYFALANGGPVAWFWSYLVVAAGALSQAATFGELASIQPVAGAQYYWTWTFSPPRCRRFLNWIQGWFTWTRYVALLTSCLNGNTVVLEGIVQLGSPDYSPGGWHTTLIMFATVAFCAGVNLFAFWLVPWFELLSGVLNICLVLIYLVVLWVMSPRNSPNIFLVSSIASGWDNYFVAANLGALSSIFLFCALENVVHMGEETRDAKRAVPRAVFWSVATNIALGLVMIITFGICMPSTDILLDSSSPIVTILLNTTGSTRATTAMTSGIVILGISGNMGVLSSVSRLTWAWARDGGLPQYFGHVDAKHRVPSRAVVLASIVVLLLSLLNIGGSSYIALSAIVSLSSLAIYLSYTIILAVVLHARLNNRIQFGVWNFGRAGTFLNTFALAYTVYAIIWLPFPNYLPVTAANMNYSGPVFGVVLIGAVTLWFVRGRSEWDGPNKAVIDYVWKDES</sequence>
<keyword evidence="2" id="KW-0813">Transport</keyword>
<reference evidence="7 8" key="1">
    <citation type="submission" date="2024-03" db="EMBL/GenBank/DDBJ databases">
        <title>A high-quality draft genome sequence of Diaporthe vaccinii, a causative agent of upright dieback and viscid rot disease in cranberry plants.</title>
        <authorList>
            <person name="Sarrasin M."/>
            <person name="Lang B.F."/>
            <person name="Burger G."/>
        </authorList>
    </citation>
    <scope>NUCLEOTIDE SEQUENCE [LARGE SCALE GENOMIC DNA]</scope>
    <source>
        <strain evidence="7 8">IS7</strain>
    </source>
</reference>
<dbReference type="InterPro" id="IPR002293">
    <property type="entry name" value="AA/rel_permease1"/>
</dbReference>
<evidence type="ECO:0000256" key="3">
    <source>
        <dbReference type="ARBA" id="ARBA00022692"/>
    </source>
</evidence>
<feature type="transmembrane region" description="Helical" evidence="6">
    <location>
        <begin position="276"/>
        <end position="297"/>
    </location>
</feature>
<evidence type="ECO:0000313" key="8">
    <source>
        <dbReference type="Proteomes" id="UP001600888"/>
    </source>
</evidence>
<feature type="transmembrane region" description="Helical" evidence="6">
    <location>
        <begin position="197"/>
        <end position="218"/>
    </location>
</feature>
<dbReference type="PIRSF" id="PIRSF006060">
    <property type="entry name" value="AA_transporter"/>
    <property type="match status" value="1"/>
</dbReference>
<accession>A0ABR4F9E8</accession>
<organism evidence="7 8">
    <name type="scientific">Diaporthe vaccinii</name>
    <dbReference type="NCBI Taxonomy" id="105482"/>
    <lineage>
        <taxon>Eukaryota</taxon>
        <taxon>Fungi</taxon>
        <taxon>Dikarya</taxon>
        <taxon>Ascomycota</taxon>
        <taxon>Pezizomycotina</taxon>
        <taxon>Sordariomycetes</taxon>
        <taxon>Sordariomycetidae</taxon>
        <taxon>Diaporthales</taxon>
        <taxon>Diaporthaceae</taxon>
        <taxon>Diaporthe</taxon>
        <taxon>Diaporthe eres species complex</taxon>
    </lineage>
</organism>
<feature type="transmembrane region" description="Helical" evidence="6">
    <location>
        <begin position="238"/>
        <end position="256"/>
    </location>
</feature>
<name>A0ABR4F9E8_9PEZI</name>
<dbReference type="EMBL" id="JBAWTH010000007">
    <property type="protein sequence ID" value="KAL2291279.1"/>
    <property type="molecule type" value="Genomic_DNA"/>
</dbReference>
<proteinExistence type="predicted"/>
<evidence type="ECO:0000256" key="1">
    <source>
        <dbReference type="ARBA" id="ARBA00004141"/>
    </source>
</evidence>
<dbReference type="Gene3D" id="1.20.1740.10">
    <property type="entry name" value="Amino acid/polyamine transporter I"/>
    <property type="match status" value="1"/>
</dbReference>
<comment type="caution">
    <text evidence="7">The sequence shown here is derived from an EMBL/GenBank/DDBJ whole genome shotgun (WGS) entry which is preliminary data.</text>
</comment>
<evidence type="ECO:0000313" key="7">
    <source>
        <dbReference type="EMBL" id="KAL2291279.1"/>
    </source>
</evidence>
<feature type="transmembrane region" description="Helical" evidence="6">
    <location>
        <begin position="476"/>
        <end position="495"/>
    </location>
</feature>
<feature type="transmembrane region" description="Helical" evidence="6">
    <location>
        <begin position="137"/>
        <end position="156"/>
    </location>
</feature>
<dbReference type="Pfam" id="PF13520">
    <property type="entry name" value="AA_permease_2"/>
    <property type="match status" value="1"/>
</dbReference>
<feature type="transmembrane region" description="Helical" evidence="6">
    <location>
        <begin position="168"/>
        <end position="190"/>
    </location>
</feature>
<feature type="transmembrane region" description="Helical" evidence="6">
    <location>
        <begin position="400"/>
        <end position="425"/>
    </location>
</feature>
<keyword evidence="3 6" id="KW-0812">Transmembrane</keyword>